<dbReference type="PANTHER" id="PTHR31616:SF0">
    <property type="entry name" value="GLUCAN 1,4-ALPHA-GLUCOSIDASE"/>
    <property type="match status" value="1"/>
</dbReference>
<gene>
    <name evidence="3" type="ORF">R50_2632</name>
</gene>
<keyword evidence="3" id="KW-0378">Hydrolase</keyword>
<reference evidence="3 4" key="1">
    <citation type="submission" date="2020-02" db="EMBL/GenBank/DDBJ databases">
        <authorList>
            <person name="Hogendoorn C."/>
        </authorList>
    </citation>
    <scope>NUCLEOTIDE SEQUENCE [LARGE SCALE GENOMIC DNA]</scope>
    <source>
        <strain evidence="3">R501</strain>
    </source>
</reference>
<dbReference type="AlphaFoldDB" id="A0A6F8ZJK4"/>
<dbReference type="Proteomes" id="UP000503399">
    <property type="component" value="Chromosome"/>
</dbReference>
<dbReference type="SUPFAM" id="SSF48208">
    <property type="entry name" value="Six-hairpin glycosidases"/>
    <property type="match status" value="1"/>
</dbReference>
<name>A0A6F8ZJK4_9FIRM</name>
<keyword evidence="4" id="KW-1185">Reference proteome</keyword>
<evidence type="ECO:0000313" key="4">
    <source>
        <dbReference type="Proteomes" id="UP000503399"/>
    </source>
</evidence>
<dbReference type="Pfam" id="PF00723">
    <property type="entry name" value="Glyco_hydro_15"/>
    <property type="match status" value="1"/>
</dbReference>
<dbReference type="PANTHER" id="PTHR31616">
    <property type="entry name" value="TREHALASE"/>
    <property type="match status" value="1"/>
</dbReference>
<proteinExistence type="predicted"/>
<dbReference type="InterPro" id="IPR011613">
    <property type="entry name" value="GH15-like"/>
</dbReference>
<feature type="domain" description="Trehalase-like N-terminal" evidence="2">
    <location>
        <begin position="6"/>
        <end position="129"/>
    </location>
</feature>
<dbReference type="KEGG" id="hfv:R50_2632"/>
<dbReference type="GO" id="GO:0005975">
    <property type="term" value="P:carbohydrate metabolic process"/>
    <property type="evidence" value="ECO:0007669"/>
    <property type="project" value="InterPro"/>
</dbReference>
<feature type="domain" description="GH15-like" evidence="1">
    <location>
        <begin position="229"/>
        <end position="591"/>
    </location>
</feature>
<accession>A0A6F8ZJK4</accession>
<dbReference type="InterPro" id="IPR045582">
    <property type="entry name" value="Trehalase-like_N"/>
</dbReference>
<evidence type="ECO:0000259" key="2">
    <source>
        <dbReference type="Pfam" id="PF19291"/>
    </source>
</evidence>
<dbReference type="EMBL" id="LR778114">
    <property type="protein sequence ID" value="CAB1130124.1"/>
    <property type="molecule type" value="Genomic_DNA"/>
</dbReference>
<sequence length="604" mass="66927">MQFYGFLSNGTTAALVGPDASVDWWPVPRFDSPSVFTRLLGDERHGCFRIFPEAPAQVSQAYVRDSNVLATTFVAADGRRAILHDFLTVGRPELRRVLTTRLPMRVCLRPVFGYGLVAAAVELTEQGAVFSNPQAGEALVLAVAGPAPPLSVDALCDGSWILPPGRYHLILRYISDDLREQREAVAALAAQTAGPPAAPATGLSGALAENVCYWRERLACARPYQGRWREAWARSLLVLYGLTYRTNGAIIAAPTTSLPEEIGGTRQWDYRFAWIRDGSYAAEALIAAGDVISGRRFLAFLLNSVDIQGKPFPAPFFHVDGTLIRGERELGWLPGFRRSRPCREGNAASHQQQLDVEGDFLWVLARYVEQARDRAFLRFYWPVVRAMVEWVRRHWRESDASLWEFRDRDRPYTHSRLMCWVALTQGARMAEWMGDAHAAARWRAEAEAVQATIEATAVDPAGGFYVQAPGTATLDAALLLMPLYGYVPADHPRFRRTLEAIERELVEGVLVYRYRSDMLGRAAHPFLLASSWLARVYLRQGRREEAARVIDGLAAQATDLGLLGEHTDRETGAPRGNFPQAFSHLGLLMAVLEYAAGEGTAGGG</sequence>
<dbReference type="Pfam" id="PF19291">
    <property type="entry name" value="TREH_N"/>
    <property type="match status" value="1"/>
</dbReference>
<evidence type="ECO:0000313" key="3">
    <source>
        <dbReference type="EMBL" id="CAB1130124.1"/>
    </source>
</evidence>
<dbReference type="InterPro" id="IPR008928">
    <property type="entry name" value="6-hairpin_glycosidase_sf"/>
</dbReference>
<evidence type="ECO:0000259" key="1">
    <source>
        <dbReference type="Pfam" id="PF00723"/>
    </source>
</evidence>
<organism evidence="3 4">
    <name type="scientific">Candidatus Hydrogenisulfobacillus filiaventi</name>
    <dbReference type="NCBI Taxonomy" id="2707344"/>
    <lineage>
        <taxon>Bacteria</taxon>
        <taxon>Bacillati</taxon>
        <taxon>Bacillota</taxon>
        <taxon>Clostridia</taxon>
        <taxon>Eubacteriales</taxon>
        <taxon>Clostridiales Family XVII. Incertae Sedis</taxon>
        <taxon>Candidatus Hydrogenisulfobacillus</taxon>
    </lineage>
</organism>
<dbReference type="GO" id="GO:0004553">
    <property type="term" value="F:hydrolase activity, hydrolyzing O-glycosyl compounds"/>
    <property type="evidence" value="ECO:0007669"/>
    <property type="project" value="TreeGrafter"/>
</dbReference>
<protein>
    <submittedName>
        <fullName evidence="3">Glycoside hydrolase family 15 protein</fullName>
    </submittedName>
</protein>
<dbReference type="Gene3D" id="1.50.10.10">
    <property type="match status" value="1"/>
</dbReference>
<dbReference type="InterPro" id="IPR012341">
    <property type="entry name" value="6hp_glycosidase-like_sf"/>
</dbReference>